<protein>
    <submittedName>
        <fullName evidence="2">Beta-lactamase family protein</fullName>
    </submittedName>
</protein>
<gene>
    <name evidence="2" type="ORF">FHP05_09230</name>
</gene>
<dbReference type="InterPro" id="IPR012338">
    <property type="entry name" value="Beta-lactam/transpept-like"/>
</dbReference>
<dbReference type="Pfam" id="PF00144">
    <property type="entry name" value="Beta-lactamase"/>
    <property type="match status" value="1"/>
</dbReference>
<evidence type="ECO:0000313" key="2">
    <source>
        <dbReference type="EMBL" id="TXL64490.1"/>
    </source>
</evidence>
<dbReference type="SUPFAM" id="SSF56601">
    <property type="entry name" value="beta-lactamase/transpeptidase-like"/>
    <property type="match status" value="1"/>
</dbReference>
<dbReference type="Gene3D" id="3.40.710.10">
    <property type="entry name" value="DD-peptidase/beta-lactamase superfamily"/>
    <property type="match status" value="1"/>
</dbReference>
<dbReference type="OrthoDB" id="846150at2"/>
<comment type="caution">
    <text evidence="2">The sequence shown here is derived from an EMBL/GenBank/DDBJ whole genome shotgun (WGS) entry which is preliminary data.</text>
</comment>
<feature type="domain" description="Beta-lactamase-related" evidence="1">
    <location>
        <begin position="25"/>
        <end position="341"/>
    </location>
</feature>
<accession>A0A5C8NSW6</accession>
<reference evidence="2 3" key="1">
    <citation type="submission" date="2019-06" db="EMBL/GenBank/DDBJ databases">
        <title>Cerasibacillus sp. nov., isolated from maize field.</title>
        <authorList>
            <person name="Lin S.-Y."/>
            <person name="Tsai C.-F."/>
            <person name="Young C.-C."/>
        </authorList>
    </citation>
    <scope>NUCLEOTIDE SEQUENCE [LARGE SCALE GENOMIC DNA]</scope>
    <source>
        <strain evidence="2 3">CC-CFT480</strain>
    </source>
</reference>
<evidence type="ECO:0000313" key="3">
    <source>
        <dbReference type="Proteomes" id="UP000321574"/>
    </source>
</evidence>
<name>A0A5C8NSW6_9BACI</name>
<dbReference type="Proteomes" id="UP000321574">
    <property type="component" value="Unassembled WGS sequence"/>
</dbReference>
<dbReference type="AlphaFoldDB" id="A0A5C8NSW6"/>
<organism evidence="2 3">
    <name type="scientific">Cerasibacillus terrae</name>
    <dbReference type="NCBI Taxonomy" id="2498845"/>
    <lineage>
        <taxon>Bacteria</taxon>
        <taxon>Bacillati</taxon>
        <taxon>Bacillota</taxon>
        <taxon>Bacilli</taxon>
        <taxon>Bacillales</taxon>
        <taxon>Bacillaceae</taxon>
        <taxon>Cerasibacillus</taxon>
    </lineage>
</organism>
<dbReference type="PANTHER" id="PTHR46825:SF9">
    <property type="entry name" value="BETA-LACTAMASE-RELATED DOMAIN-CONTAINING PROTEIN"/>
    <property type="match status" value="1"/>
</dbReference>
<dbReference type="PANTHER" id="PTHR46825">
    <property type="entry name" value="D-ALANYL-D-ALANINE-CARBOXYPEPTIDASE/ENDOPEPTIDASE AMPH"/>
    <property type="match status" value="1"/>
</dbReference>
<proteinExistence type="predicted"/>
<dbReference type="EMBL" id="VDUW01000005">
    <property type="protein sequence ID" value="TXL64490.1"/>
    <property type="molecule type" value="Genomic_DNA"/>
</dbReference>
<dbReference type="InterPro" id="IPR001466">
    <property type="entry name" value="Beta-lactam-related"/>
</dbReference>
<sequence length="358" mass="41200">MQKRSEIMTNPMVQISDYLNMYRYHHQIPGIVASIIQGDNIIFQQGYGRTSLEQDGVMMKPDSLFSIQQLSEIFTSLALLHLQETTDFNLDEPIKQHLPYFHKTSITSRHLLTHMSGFPGDQWLTTLLDEAFVEFTKDMPEYRVMYEQFSEIEEKIPHIKTREDVSKYFSTIDLENEPGQVQHYFPDGYVIAADVLEKVSGETYERYVQKYVLEPLKLTQTFMNTPKQTDEKMANYYLHTIGEPMPAPTPNNKIGIPMGFIYSTANDLMKLLSEMMHPTGKILSNRSMKQLFPTAGEQSWLGWQRNNQLMEKTGSYPGVSSYVAIQPEQSIGVVLLCNMDQISLKNVAKKLINLSIRV</sequence>
<keyword evidence="3" id="KW-1185">Reference proteome</keyword>
<evidence type="ECO:0000259" key="1">
    <source>
        <dbReference type="Pfam" id="PF00144"/>
    </source>
</evidence>
<dbReference type="InterPro" id="IPR050491">
    <property type="entry name" value="AmpC-like"/>
</dbReference>